<evidence type="ECO:0000313" key="2">
    <source>
        <dbReference type="EMBL" id="OAN25012.1"/>
    </source>
</evidence>
<dbReference type="PRINTS" id="PR01438">
    <property type="entry name" value="UNVRSLSTRESS"/>
</dbReference>
<dbReference type="InterPro" id="IPR006015">
    <property type="entry name" value="Universal_stress_UspA"/>
</dbReference>
<evidence type="ECO:0000313" key="3">
    <source>
        <dbReference type="Proteomes" id="UP000078356"/>
    </source>
</evidence>
<dbReference type="SUPFAM" id="SSF52402">
    <property type="entry name" value="Adenine nucleotide alpha hydrolases-like"/>
    <property type="match status" value="2"/>
</dbReference>
<name>A0A178L856_9PSED</name>
<comment type="similarity">
    <text evidence="1">Belongs to the universal stress protein A family.</text>
</comment>
<dbReference type="Proteomes" id="UP000078356">
    <property type="component" value="Unassembled WGS sequence"/>
</dbReference>
<dbReference type="RefSeq" id="WP_017638799.1">
    <property type="nucleotide sequence ID" value="NZ_DYYY01000017.1"/>
</dbReference>
<protein>
    <submittedName>
        <fullName evidence="2">Uncharacterized protein</fullName>
    </submittedName>
</protein>
<accession>A0A178L856</accession>
<reference evidence="2 3" key="1">
    <citation type="submission" date="2016-04" db="EMBL/GenBank/DDBJ databases">
        <title>Draft Genome Sequences of Staphylococcus capitis Strain H36, S. capitis Strain H65, S. cohnii Strain H62, S. hominis Strain H69, Mycobacterium iranicum Strain H39, Plantibacter sp. Strain H53, Pseudomonas oryzihabitans Strain H72, and Microbacterium sp. Strain H83, isolated from residential settings.</title>
        <authorList>
            <person name="Lymperopoulou D."/>
            <person name="Adams R.I."/>
            <person name="Lindow S."/>
            <person name="Coil D.A."/>
            <person name="Jospin G."/>
            <person name="Eisen J.A."/>
        </authorList>
    </citation>
    <scope>NUCLEOTIDE SEQUENCE [LARGE SCALE GENOMIC DNA]</scope>
    <source>
        <strain evidence="2 3">H72</strain>
    </source>
</reference>
<dbReference type="AlphaFoldDB" id="A0A178L856"/>
<comment type="caution">
    <text evidence="2">The sequence shown here is derived from an EMBL/GenBank/DDBJ whole genome shotgun (WGS) entry which is preliminary data.</text>
</comment>
<sequence>MSKIIACIDGSPLAGSVCDHSAWLAHRLALPITLLHVLERSLYPTSPDTSGAIGLGSREHLLEALARLDEQRARLARADGEALLAGALQRLHARGVATAPTTLQRHDYLADTLRELEAELGVLVIGKRGEHSGSRGIGSQLETVVRMLHKPILVCAADFIEPRRFLVAYDGSETTHQGLLRVAKSLLLSGLEGEILQVGDTTPARLAGLEAAADLLRSCGSTVTTHLVAGHPEEAIPDRVHATRADLLVMGAYSHSAARRFLLGSQTSHMLRHTDITTLVLRA</sequence>
<proteinExistence type="inferred from homology"/>
<evidence type="ECO:0000256" key="1">
    <source>
        <dbReference type="ARBA" id="ARBA00008791"/>
    </source>
</evidence>
<dbReference type="EMBL" id="LWCR01000054">
    <property type="protein sequence ID" value="OAN25012.1"/>
    <property type="molecule type" value="Genomic_DNA"/>
</dbReference>
<organism evidence="2 3">
    <name type="scientific">Pseudomonas oryzihabitans</name>
    <dbReference type="NCBI Taxonomy" id="47885"/>
    <lineage>
        <taxon>Bacteria</taxon>
        <taxon>Pseudomonadati</taxon>
        <taxon>Pseudomonadota</taxon>
        <taxon>Gammaproteobacteria</taxon>
        <taxon>Pseudomonadales</taxon>
        <taxon>Pseudomonadaceae</taxon>
        <taxon>Pseudomonas</taxon>
    </lineage>
</organism>
<dbReference type="Pfam" id="PF00582">
    <property type="entry name" value="Usp"/>
    <property type="match status" value="2"/>
</dbReference>
<dbReference type="Gene3D" id="3.40.50.12370">
    <property type="match status" value="1"/>
</dbReference>
<dbReference type="InterPro" id="IPR006016">
    <property type="entry name" value="UspA"/>
</dbReference>
<dbReference type="CDD" id="cd00293">
    <property type="entry name" value="USP-like"/>
    <property type="match status" value="2"/>
</dbReference>
<dbReference type="PANTHER" id="PTHR46268:SF15">
    <property type="entry name" value="UNIVERSAL STRESS PROTEIN HP_0031"/>
    <property type="match status" value="1"/>
</dbReference>
<gene>
    <name evidence="2" type="ORF">A4V15_24085</name>
</gene>
<dbReference type="PANTHER" id="PTHR46268">
    <property type="entry name" value="STRESS RESPONSE PROTEIN NHAX"/>
    <property type="match status" value="1"/>
</dbReference>
<dbReference type="OrthoDB" id="9804721at2"/>